<dbReference type="Pfam" id="PF04347">
    <property type="entry name" value="FliO"/>
    <property type="match status" value="1"/>
</dbReference>
<keyword evidence="5" id="KW-0975">Bacterial flagellum</keyword>
<keyword evidence="4 5" id="KW-0472">Membrane</keyword>
<evidence type="ECO:0000256" key="1">
    <source>
        <dbReference type="ARBA" id="ARBA00022475"/>
    </source>
</evidence>
<keyword evidence="6" id="KW-0969">Cilium</keyword>
<dbReference type="Proteomes" id="UP001597221">
    <property type="component" value="Unassembled WGS sequence"/>
</dbReference>
<keyword evidence="3 5" id="KW-1133">Transmembrane helix</keyword>
<evidence type="ECO:0000313" key="7">
    <source>
        <dbReference type="Proteomes" id="UP001597221"/>
    </source>
</evidence>
<keyword evidence="6" id="KW-0966">Cell projection</keyword>
<sequence length="215" mass="24755">MKNVLKLFVILLAVSFLSFIEPVSIQAEVDYVNECLEQPESCEEPLIDEEEQDQTVVLQEEEPGSLFFELVRLVFALLLVLGLIYASLYFLKRRNKIGNQINSLENVGGISVGQNKSVQLVRLGDRIYLIGVGENVTLLEEVEDQSIIKEIMQARQAREEQSLEMSAKNIVSSVFQHKKTSGNKEKPFNKLFQQELNRLQKNRRTIIDRRKEDRE</sequence>
<comment type="subcellular location">
    <subcellularLocation>
        <location evidence="5">Cell membrane</location>
    </subcellularLocation>
    <subcellularLocation>
        <location evidence="5">Bacterial flagellum basal body</location>
    </subcellularLocation>
</comment>
<dbReference type="InterPro" id="IPR022781">
    <property type="entry name" value="Flagellar_biosynth_FliO"/>
</dbReference>
<name>A0ABW4HRE0_9BACI</name>
<accession>A0ABW4HRE0</accession>
<evidence type="ECO:0000313" key="6">
    <source>
        <dbReference type="EMBL" id="MFD1607702.1"/>
    </source>
</evidence>
<evidence type="ECO:0000256" key="2">
    <source>
        <dbReference type="ARBA" id="ARBA00022692"/>
    </source>
</evidence>
<dbReference type="EMBL" id="JBHUDE010000040">
    <property type="protein sequence ID" value="MFD1607702.1"/>
    <property type="molecule type" value="Genomic_DNA"/>
</dbReference>
<evidence type="ECO:0000256" key="4">
    <source>
        <dbReference type="ARBA" id="ARBA00023136"/>
    </source>
</evidence>
<keyword evidence="2 5" id="KW-0812">Transmembrane</keyword>
<comment type="caution">
    <text evidence="6">The sequence shown here is derived from an EMBL/GenBank/DDBJ whole genome shotgun (WGS) entry which is preliminary data.</text>
</comment>
<dbReference type="RefSeq" id="WP_251510747.1">
    <property type="nucleotide sequence ID" value="NZ_JAMBON010000001.1"/>
</dbReference>
<evidence type="ECO:0000256" key="3">
    <source>
        <dbReference type="ARBA" id="ARBA00022989"/>
    </source>
</evidence>
<keyword evidence="7" id="KW-1185">Reference proteome</keyword>
<keyword evidence="1 5" id="KW-1003">Cell membrane</keyword>
<keyword evidence="6" id="KW-0282">Flagellum</keyword>
<comment type="similarity">
    <text evidence="5">Belongs to the FliO/MopB family.</text>
</comment>
<feature type="transmembrane region" description="Helical" evidence="5">
    <location>
        <begin position="70"/>
        <end position="91"/>
    </location>
</feature>
<reference evidence="7" key="1">
    <citation type="journal article" date="2019" name="Int. J. Syst. Evol. Microbiol.">
        <title>The Global Catalogue of Microorganisms (GCM) 10K type strain sequencing project: providing services to taxonomists for standard genome sequencing and annotation.</title>
        <authorList>
            <consortium name="The Broad Institute Genomics Platform"/>
            <consortium name="The Broad Institute Genome Sequencing Center for Infectious Disease"/>
            <person name="Wu L."/>
            <person name="Ma J."/>
        </authorList>
    </citation>
    <scope>NUCLEOTIDE SEQUENCE [LARGE SCALE GENOMIC DNA]</scope>
    <source>
        <strain evidence="7">CGMCC 1.12376</strain>
    </source>
</reference>
<organism evidence="6 7">
    <name type="scientific">Oceanobacillus luteolus</name>
    <dbReference type="NCBI Taxonomy" id="1274358"/>
    <lineage>
        <taxon>Bacteria</taxon>
        <taxon>Bacillati</taxon>
        <taxon>Bacillota</taxon>
        <taxon>Bacilli</taxon>
        <taxon>Bacillales</taxon>
        <taxon>Bacillaceae</taxon>
        <taxon>Oceanobacillus</taxon>
    </lineage>
</organism>
<gene>
    <name evidence="6" type="primary">fliO</name>
    <name evidence="6" type="ORF">ACFSBH_08555</name>
</gene>
<proteinExistence type="inferred from homology"/>
<protein>
    <recommendedName>
        <fullName evidence="5">Flagellar protein</fullName>
    </recommendedName>
</protein>
<evidence type="ECO:0000256" key="5">
    <source>
        <dbReference type="RuleBase" id="RU362064"/>
    </source>
</evidence>
<dbReference type="NCBIfam" id="TIGR03500">
    <property type="entry name" value="FliO_TIGR"/>
    <property type="match status" value="1"/>
</dbReference>